<sequence length="50" mass="5508">MGCRVILDALLGHHAVLLMVASVVVAAVYLLRQLGRLFARCVHGARPQRR</sequence>
<name>A0ABN7QYL4_9GAMM</name>
<dbReference type="EMBL" id="OU015430">
    <property type="protein sequence ID" value="CAG4967996.1"/>
    <property type="molecule type" value="Genomic_DNA"/>
</dbReference>
<keyword evidence="1" id="KW-1133">Transmembrane helix</keyword>
<protein>
    <submittedName>
        <fullName evidence="2">Uncharacterized protein</fullName>
    </submittedName>
</protein>
<gene>
    <name evidence="2" type="ORF">LYB30171_00171</name>
</gene>
<keyword evidence="3" id="KW-1185">Reference proteome</keyword>
<feature type="transmembrane region" description="Helical" evidence="1">
    <location>
        <begin position="12"/>
        <end position="31"/>
    </location>
</feature>
<evidence type="ECO:0000313" key="2">
    <source>
        <dbReference type="EMBL" id="CAG4967996.1"/>
    </source>
</evidence>
<proteinExistence type="predicted"/>
<evidence type="ECO:0000313" key="3">
    <source>
        <dbReference type="Proteomes" id="UP000680116"/>
    </source>
</evidence>
<reference evidence="2 3" key="1">
    <citation type="submission" date="2021-04" db="EMBL/GenBank/DDBJ databases">
        <authorList>
            <person name="Rodrigo-Torres L."/>
            <person name="Arahal R. D."/>
            <person name="Lucena T."/>
        </authorList>
    </citation>
    <scope>NUCLEOTIDE SEQUENCE [LARGE SCALE GENOMIC DNA]</scope>
    <source>
        <strain evidence="2 3">CECT 30171</strain>
    </source>
</reference>
<evidence type="ECO:0000256" key="1">
    <source>
        <dbReference type="SAM" id="Phobius"/>
    </source>
</evidence>
<keyword evidence="1" id="KW-0472">Membrane</keyword>
<accession>A0ABN7QYL4</accession>
<dbReference type="Proteomes" id="UP000680116">
    <property type="component" value="Chromosome"/>
</dbReference>
<organism evidence="2 3">
    <name type="scientific">Novilysobacter luteus</name>
    <dbReference type="NCBI Taxonomy" id="2822368"/>
    <lineage>
        <taxon>Bacteria</taxon>
        <taxon>Pseudomonadati</taxon>
        <taxon>Pseudomonadota</taxon>
        <taxon>Gammaproteobacteria</taxon>
        <taxon>Lysobacterales</taxon>
        <taxon>Lysobacteraceae</taxon>
        <taxon>Novilysobacter</taxon>
    </lineage>
</organism>
<keyword evidence="1" id="KW-0812">Transmembrane</keyword>